<accession>A0A3N6QVI6</accession>
<sequence length="68" mass="7591">MAERTTCHICARAGFVSERTSNIPAKDLMWVLLAWLSARSSEMTWLAAVRSLRSLESSCILSHIQLSP</sequence>
<comment type="caution">
    <text evidence="1">The sequence shown here is derived from an EMBL/GenBank/DDBJ whole genome shotgun (WGS) entry which is preliminary data.</text>
</comment>
<protein>
    <submittedName>
        <fullName evidence="1">Uncharacterized protein</fullName>
    </submittedName>
</protein>
<proteinExistence type="predicted"/>
<dbReference type="EMBL" id="QGKW02001988">
    <property type="protein sequence ID" value="KAF2551362.1"/>
    <property type="molecule type" value="Genomic_DNA"/>
</dbReference>
<evidence type="ECO:0000313" key="2">
    <source>
        <dbReference type="Proteomes" id="UP000712281"/>
    </source>
</evidence>
<dbReference type="Proteomes" id="UP000712281">
    <property type="component" value="Unassembled WGS sequence"/>
</dbReference>
<evidence type="ECO:0000313" key="1">
    <source>
        <dbReference type="EMBL" id="KAF2551362.1"/>
    </source>
</evidence>
<dbReference type="AlphaFoldDB" id="A0A3N6QVI6"/>
<name>A0A3N6QVI6_BRACR</name>
<reference evidence="1" key="1">
    <citation type="submission" date="2019-12" db="EMBL/GenBank/DDBJ databases">
        <title>Genome sequencing and annotation of Brassica cretica.</title>
        <authorList>
            <person name="Studholme D.J."/>
            <person name="Sarris P.F."/>
        </authorList>
    </citation>
    <scope>NUCLEOTIDE SEQUENCE</scope>
    <source>
        <strain evidence="1">PFS-001/15</strain>
        <tissue evidence="1">Leaf</tissue>
    </source>
</reference>
<organism evidence="1 2">
    <name type="scientific">Brassica cretica</name>
    <name type="common">Mustard</name>
    <dbReference type="NCBI Taxonomy" id="69181"/>
    <lineage>
        <taxon>Eukaryota</taxon>
        <taxon>Viridiplantae</taxon>
        <taxon>Streptophyta</taxon>
        <taxon>Embryophyta</taxon>
        <taxon>Tracheophyta</taxon>
        <taxon>Spermatophyta</taxon>
        <taxon>Magnoliopsida</taxon>
        <taxon>eudicotyledons</taxon>
        <taxon>Gunneridae</taxon>
        <taxon>Pentapetalae</taxon>
        <taxon>rosids</taxon>
        <taxon>malvids</taxon>
        <taxon>Brassicales</taxon>
        <taxon>Brassicaceae</taxon>
        <taxon>Brassiceae</taxon>
        <taxon>Brassica</taxon>
    </lineage>
</organism>
<gene>
    <name evidence="1" type="ORF">F2Q68_00033640</name>
</gene>